<protein>
    <submittedName>
        <fullName evidence="2">Uncharacterized protein</fullName>
    </submittedName>
</protein>
<keyword evidence="3" id="KW-1185">Reference proteome</keyword>
<sequence>MYSKNLIFLVLFFIFESIFKYNIIKTIHFLNRYNYINKKNVYYIM</sequence>
<dbReference type="Proteomes" id="UP001430953">
    <property type="component" value="Unassembled WGS sequence"/>
</dbReference>
<comment type="caution">
    <text evidence="2">The sequence shown here is derived from an EMBL/GenBank/DDBJ whole genome shotgun (WGS) entry which is preliminary data.</text>
</comment>
<reference evidence="2 3" key="1">
    <citation type="submission" date="2023-03" db="EMBL/GenBank/DDBJ databases">
        <title>High recombination rates correlate with genetic variation in Cardiocondyla obscurior ants.</title>
        <authorList>
            <person name="Errbii M."/>
        </authorList>
    </citation>
    <scope>NUCLEOTIDE SEQUENCE [LARGE SCALE GENOMIC DNA]</scope>
    <source>
        <strain evidence="2">Alpha-2009</strain>
        <tissue evidence="2">Whole body</tissue>
    </source>
</reference>
<evidence type="ECO:0000313" key="3">
    <source>
        <dbReference type="Proteomes" id="UP001430953"/>
    </source>
</evidence>
<evidence type="ECO:0000313" key="2">
    <source>
        <dbReference type="EMBL" id="KAL0118540.1"/>
    </source>
</evidence>
<feature type="transmembrane region" description="Helical" evidence="1">
    <location>
        <begin position="6"/>
        <end position="24"/>
    </location>
</feature>
<organism evidence="2 3">
    <name type="scientific">Cardiocondyla obscurior</name>
    <dbReference type="NCBI Taxonomy" id="286306"/>
    <lineage>
        <taxon>Eukaryota</taxon>
        <taxon>Metazoa</taxon>
        <taxon>Ecdysozoa</taxon>
        <taxon>Arthropoda</taxon>
        <taxon>Hexapoda</taxon>
        <taxon>Insecta</taxon>
        <taxon>Pterygota</taxon>
        <taxon>Neoptera</taxon>
        <taxon>Endopterygota</taxon>
        <taxon>Hymenoptera</taxon>
        <taxon>Apocrita</taxon>
        <taxon>Aculeata</taxon>
        <taxon>Formicoidea</taxon>
        <taxon>Formicidae</taxon>
        <taxon>Myrmicinae</taxon>
        <taxon>Cardiocondyla</taxon>
    </lineage>
</organism>
<proteinExistence type="predicted"/>
<evidence type="ECO:0000256" key="1">
    <source>
        <dbReference type="SAM" id="Phobius"/>
    </source>
</evidence>
<dbReference type="EMBL" id="JADYXP020000008">
    <property type="protein sequence ID" value="KAL0118540.1"/>
    <property type="molecule type" value="Genomic_DNA"/>
</dbReference>
<accession>A0AAW2FTP1</accession>
<keyword evidence="1" id="KW-0472">Membrane</keyword>
<dbReference type="AlphaFoldDB" id="A0AAW2FTP1"/>
<gene>
    <name evidence="2" type="ORF">PUN28_009301</name>
</gene>
<keyword evidence="1" id="KW-0812">Transmembrane</keyword>
<keyword evidence="1" id="KW-1133">Transmembrane helix</keyword>
<name>A0AAW2FTP1_9HYME</name>